<comment type="caution">
    <text evidence="3">The sequence shown here is derived from an EMBL/GenBank/DDBJ whole genome shotgun (WGS) entry which is preliminary data.</text>
</comment>
<evidence type="ECO:0000313" key="3">
    <source>
        <dbReference type="EMBL" id="GAA3698552.1"/>
    </source>
</evidence>
<dbReference type="InterPro" id="IPR018392">
    <property type="entry name" value="LysM"/>
</dbReference>
<feature type="transmembrane region" description="Helical" evidence="2">
    <location>
        <begin position="44"/>
        <end position="71"/>
    </location>
</feature>
<keyword evidence="4" id="KW-1185">Reference proteome</keyword>
<dbReference type="CDD" id="cd00118">
    <property type="entry name" value="LysM"/>
    <property type="match status" value="1"/>
</dbReference>
<proteinExistence type="predicted"/>
<sequence>MLREVLGSMVGLAVAAAALTLFVTVVRRAPAIPGATRPDDVLLVLLGWVGLLMAAWLALGCLLAVAALLPGTAGRAAASIADRVTPVAVRKVLALVLGASVGSLALPPALASVAGSGPVTRSTDPQAPGAGEAATRDITPDSTSGSTAGLTPGFTPSEASPGFVPTVDLIGTDSRAPGVGCSPGYVPTAPPAVHDADRSRLLAPAPRATTAAHDLVPVRRGDSLWSIAARHLGPTASDAEVAWEWPRWYAANRDVVGDDPDLLTPGQLLRPPSRSDSRPSAPHPSSPTAGAETSAPGQQGAQ</sequence>
<keyword evidence="2" id="KW-0472">Membrane</keyword>
<accession>A0ABP7D391</accession>
<feature type="compositionally biased region" description="Low complexity" evidence="1">
    <location>
        <begin position="270"/>
        <end position="280"/>
    </location>
</feature>
<keyword evidence="2" id="KW-0812">Transmembrane</keyword>
<dbReference type="Proteomes" id="UP001501468">
    <property type="component" value="Unassembled WGS sequence"/>
</dbReference>
<evidence type="ECO:0000313" key="4">
    <source>
        <dbReference type="Proteomes" id="UP001501468"/>
    </source>
</evidence>
<feature type="compositionally biased region" description="Polar residues" evidence="1">
    <location>
        <begin position="140"/>
        <end position="149"/>
    </location>
</feature>
<name>A0ABP7D391_9MICO</name>
<evidence type="ECO:0000256" key="1">
    <source>
        <dbReference type="SAM" id="MobiDB-lite"/>
    </source>
</evidence>
<reference evidence="4" key="1">
    <citation type="journal article" date="2019" name="Int. J. Syst. Evol. Microbiol.">
        <title>The Global Catalogue of Microorganisms (GCM) 10K type strain sequencing project: providing services to taxonomists for standard genome sequencing and annotation.</title>
        <authorList>
            <consortium name="The Broad Institute Genomics Platform"/>
            <consortium name="The Broad Institute Genome Sequencing Center for Infectious Disease"/>
            <person name="Wu L."/>
            <person name="Ma J."/>
        </authorList>
    </citation>
    <scope>NUCLEOTIDE SEQUENCE [LARGE SCALE GENOMIC DNA]</scope>
    <source>
        <strain evidence="4">JCM 17125</strain>
    </source>
</reference>
<protein>
    <recommendedName>
        <fullName evidence="5">LysM domain-containing protein</fullName>
    </recommendedName>
</protein>
<gene>
    <name evidence="3" type="ORF">GCM10022399_13710</name>
</gene>
<evidence type="ECO:0008006" key="5">
    <source>
        <dbReference type="Google" id="ProtNLM"/>
    </source>
</evidence>
<feature type="region of interest" description="Disordered" evidence="1">
    <location>
        <begin position="115"/>
        <end position="169"/>
    </location>
</feature>
<feature type="transmembrane region" description="Helical" evidence="2">
    <location>
        <begin position="92"/>
        <end position="111"/>
    </location>
</feature>
<dbReference type="Gene3D" id="3.10.350.10">
    <property type="entry name" value="LysM domain"/>
    <property type="match status" value="1"/>
</dbReference>
<dbReference type="InterPro" id="IPR036779">
    <property type="entry name" value="LysM_dom_sf"/>
</dbReference>
<dbReference type="RefSeq" id="WP_344943476.1">
    <property type="nucleotide sequence ID" value="NZ_BAABDC010000002.1"/>
</dbReference>
<organism evidence="3 4">
    <name type="scientific">Terrabacter ginsenosidimutans</name>
    <dbReference type="NCBI Taxonomy" id="490575"/>
    <lineage>
        <taxon>Bacteria</taxon>
        <taxon>Bacillati</taxon>
        <taxon>Actinomycetota</taxon>
        <taxon>Actinomycetes</taxon>
        <taxon>Micrococcales</taxon>
        <taxon>Intrasporangiaceae</taxon>
        <taxon>Terrabacter</taxon>
    </lineage>
</organism>
<dbReference type="EMBL" id="BAABDC010000002">
    <property type="protein sequence ID" value="GAA3698552.1"/>
    <property type="molecule type" value="Genomic_DNA"/>
</dbReference>
<keyword evidence="2" id="KW-1133">Transmembrane helix</keyword>
<evidence type="ECO:0000256" key="2">
    <source>
        <dbReference type="SAM" id="Phobius"/>
    </source>
</evidence>
<feature type="region of interest" description="Disordered" evidence="1">
    <location>
        <begin position="256"/>
        <end position="302"/>
    </location>
</feature>